<dbReference type="RefSeq" id="WP_290265952.1">
    <property type="nucleotide sequence ID" value="NZ_JAUFQQ010000005.1"/>
</dbReference>
<accession>A0ABV5FHU6</accession>
<evidence type="ECO:0000313" key="3">
    <source>
        <dbReference type="EMBL" id="MFB9063123.1"/>
    </source>
</evidence>
<sequence>MKNTFFYKTLIFILLLVATSCVNDTYFGKSDKNDIRYFTLQNQSGFSNINIKAKTISITINAETDLTKLAIDSVALSTFATLSPNKETSRDFTTPQTYTVTAENGDKATYTVTVIQEGAYPQLDNSNFDSWYTPSGKKYQQPGADDNTIWATANDGTTTTNSSNVTTYPYQNSGTDYLAQIVTKDLGNLAGLIGQRMGSGTLFTGKFVLNIANPSTSAQFGIPFTAKPKSFTVQIKYTAGTPYQDGKGKVIDKADQADIYVILENRDDPNAIKRIATGWHRTGTTMGMNLQNINVDLTYGTLNSSFPDYQKPSNGLYGNSNDKPTHISVVFASSADGILYEGGVNSTLYVNNFELKY</sequence>
<dbReference type="Pfam" id="PF13201">
    <property type="entry name" value="PCMD"/>
    <property type="match status" value="1"/>
</dbReference>
<evidence type="ECO:0000256" key="1">
    <source>
        <dbReference type="SAM" id="SignalP"/>
    </source>
</evidence>
<keyword evidence="1" id="KW-0732">Signal</keyword>
<dbReference type="InterPro" id="IPR038653">
    <property type="entry name" value="Put_CMD_sf"/>
</dbReference>
<name>A0ABV5FHU6_9FLAO</name>
<organism evidence="3 4">
    <name type="scientific">Flavobacterium branchiarum</name>
    <dbReference type="NCBI Taxonomy" id="1114870"/>
    <lineage>
        <taxon>Bacteria</taxon>
        <taxon>Pseudomonadati</taxon>
        <taxon>Bacteroidota</taxon>
        <taxon>Flavobacteriia</taxon>
        <taxon>Flavobacteriales</taxon>
        <taxon>Flavobacteriaceae</taxon>
        <taxon>Flavobacterium</taxon>
    </lineage>
</organism>
<feature type="domain" description="Putative carbohydrate metabolism" evidence="2">
    <location>
        <begin position="128"/>
        <end position="355"/>
    </location>
</feature>
<evidence type="ECO:0000313" key="4">
    <source>
        <dbReference type="Proteomes" id="UP001589589"/>
    </source>
</evidence>
<feature type="chain" id="PRO_5045061017" evidence="1">
    <location>
        <begin position="24"/>
        <end position="357"/>
    </location>
</feature>
<reference evidence="3 4" key="1">
    <citation type="submission" date="2024-09" db="EMBL/GenBank/DDBJ databases">
        <authorList>
            <person name="Sun Q."/>
            <person name="Mori K."/>
        </authorList>
    </citation>
    <scope>NUCLEOTIDE SEQUENCE [LARGE SCALE GENOMIC DNA]</scope>
    <source>
        <strain evidence="3 4">CECT 7908</strain>
    </source>
</reference>
<dbReference type="InterPro" id="IPR025112">
    <property type="entry name" value="PCMD"/>
</dbReference>
<dbReference type="Gene3D" id="2.60.40.2340">
    <property type="match status" value="1"/>
</dbReference>
<dbReference type="Proteomes" id="UP001589589">
    <property type="component" value="Unassembled WGS sequence"/>
</dbReference>
<protein>
    <submittedName>
        <fullName evidence="3">PCMD domain-containing protein</fullName>
    </submittedName>
</protein>
<dbReference type="EMBL" id="JBHMEX010000013">
    <property type="protein sequence ID" value="MFB9063123.1"/>
    <property type="molecule type" value="Genomic_DNA"/>
</dbReference>
<gene>
    <name evidence="3" type="ORF">ACFFUQ_03750</name>
</gene>
<dbReference type="Gene3D" id="2.60.120.890">
    <property type="entry name" value="BT2081, beta-jelly-roll domain"/>
    <property type="match status" value="1"/>
</dbReference>
<evidence type="ECO:0000259" key="2">
    <source>
        <dbReference type="Pfam" id="PF13201"/>
    </source>
</evidence>
<dbReference type="PROSITE" id="PS51257">
    <property type="entry name" value="PROKAR_LIPOPROTEIN"/>
    <property type="match status" value="1"/>
</dbReference>
<feature type="signal peptide" evidence="1">
    <location>
        <begin position="1"/>
        <end position="23"/>
    </location>
</feature>
<comment type="caution">
    <text evidence="3">The sequence shown here is derived from an EMBL/GenBank/DDBJ whole genome shotgun (WGS) entry which is preliminary data.</text>
</comment>
<keyword evidence="4" id="KW-1185">Reference proteome</keyword>
<proteinExistence type="predicted"/>